<feature type="repeat" description="TPR" evidence="3">
    <location>
        <begin position="41"/>
        <end position="74"/>
    </location>
</feature>
<evidence type="ECO:0000313" key="5">
    <source>
        <dbReference type="EMBL" id="KII69138.1"/>
    </source>
</evidence>
<dbReference type="SMART" id="SM00028">
    <property type="entry name" value="TPR"/>
    <property type="match status" value="2"/>
</dbReference>
<keyword evidence="4" id="KW-0732">Signal</keyword>
<feature type="signal peptide" evidence="4">
    <location>
        <begin position="1"/>
        <end position="15"/>
    </location>
</feature>
<dbReference type="PROSITE" id="PS50005">
    <property type="entry name" value="TPR"/>
    <property type="match status" value="1"/>
</dbReference>
<keyword evidence="2 3" id="KW-0802">TPR repeat</keyword>
<name>A0A0C2JIJ2_THEKT</name>
<evidence type="ECO:0000313" key="6">
    <source>
        <dbReference type="Proteomes" id="UP000031668"/>
    </source>
</evidence>
<sequence length="174" mass="19694">MKLTVFLSTILCVGAQDFAEQASRALGPLYTRAIDANPGNHMYYYLRGYLYEVLGKLSLSIADLTKCLQLNPNFDKARFMRAQLYLKHGQFDDAAGDFDIIIKSGKSDFAEKSREHVSTISITKKALQDFDYYMRKNKLTQANESSSKIVEVYAYLTPGNAILYQSSKETCRVI</sequence>
<dbReference type="PANTHER" id="PTHR44858:SF1">
    <property type="entry name" value="UDP-N-ACETYLGLUCOSAMINE--PEPTIDE N-ACETYLGLUCOSAMINYLTRANSFERASE SPINDLY-RELATED"/>
    <property type="match status" value="1"/>
</dbReference>
<gene>
    <name evidence="5" type="ORF">RF11_12581</name>
</gene>
<evidence type="ECO:0000256" key="1">
    <source>
        <dbReference type="ARBA" id="ARBA00022737"/>
    </source>
</evidence>
<evidence type="ECO:0000256" key="2">
    <source>
        <dbReference type="ARBA" id="ARBA00022803"/>
    </source>
</evidence>
<keyword evidence="6" id="KW-1185">Reference proteome</keyword>
<keyword evidence="1" id="KW-0677">Repeat</keyword>
<reference evidence="5 6" key="1">
    <citation type="journal article" date="2014" name="Genome Biol. Evol.">
        <title>The genome of the myxosporean Thelohanellus kitauei shows adaptations to nutrient acquisition within its fish host.</title>
        <authorList>
            <person name="Yang Y."/>
            <person name="Xiong J."/>
            <person name="Zhou Z."/>
            <person name="Huo F."/>
            <person name="Miao W."/>
            <person name="Ran C."/>
            <person name="Liu Y."/>
            <person name="Zhang J."/>
            <person name="Feng J."/>
            <person name="Wang M."/>
            <person name="Wang M."/>
            <person name="Wang L."/>
            <person name="Yao B."/>
        </authorList>
    </citation>
    <scope>NUCLEOTIDE SEQUENCE [LARGE SCALE GENOMIC DNA]</scope>
    <source>
        <strain evidence="5">Wuqing</strain>
    </source>
</reference>
<dbReference type="InterPro" id="IPR019734">
    <property type="entry name" value="TPR_rpt"/>
</dbReference>
<evidence type="ECO:0000256" key="4">
    <source>
        <dbReference type="SAM" id="SignalP"/>
    </source>
</evidence>
<dbReference type="SUPFAM" id="SSF48452">
    <property type="entry name" value="TPR-like"/>
    <property type="match status" value="1"/>
</dbReference>
<proteinExistence type="predicted"/>
<dbReference type="Pfam" id="PF13431">
    <property type="entry name" value="TPR_17"/>
    <property type="match status" value="1"/>
</dbReference>
<dbReference type="InterPro" id="IPR050498">
    <property type="entry name" value="Ycf3"/>
</dbReference>
<dbReference type="PANTHER" id="PTHR44858">
    <property type="entry name" value="TETRATRICOPEPTIDE REPEAT PROTEIN 6"/>
    <property type="match status" value="1"/>
</dbReference>
<dbReference type="InterPro" id="IPR011990">
    <property type="entry name" value="TPR-like_helical_dom_sf"/>
</dbReference>
<evidence type="ECO:0000256" key="3">
    <source>
        <dbReference type="PROSITE-ProRule" id="PRU00339"/>
    </source>
</evidence>
<dbReference type="AlphaFoldDB" id="A0A0C2JIJ2"/>
<accession>A0A0C2JIJ2</accession>
<comment type="caution">
    <text evidence="5">The sequence shown here is derived from an EMBL/GenBank/DDBJ whole genome shotgun (WGS) entry which is preliminary data.</text>
</comment>
<dbReference type="EMBL" id="JWZT01002569">
    <property type="protein sequence ID" value="KII69138.1"/>
    <property type="molecule type" value="Genomic_DNA"/>
</dbReference>
<dbReference type="OrthoDB" id="1726119at2759"/>
<dbReference type="Proteomes" id="UP000031668">
    <property type="component" value="Unassembled WGS sequence"/>
</dbReference>
<feature type="chain" id="PRO_5012090866" evidence="4">
    <location>
        <begin position="16"/>
        <end position="174"/>
    </location>
</feature>
<protein>
    <submittedName>
        <fullName evidence="5">DnaJ subfamily C member 3</fullName>
    </submittedName>
</protein>
<organism evidence="5 6">
    <name type="scientific">Thelohanellus kitauei</name>
    <name type="common">Myxosporean</name>
    <dbReference type="NCBI Taxonomy" id="669202"/>
    <lineage>
        <taxon>Eukaryota</taxon>
        <taxon>Metazoa</taxon>
        <taxon>Cnidaria</taxon>
        <taxon>Myxozoa</taxon>
        <taxon>Myxosporea</taxon>
        <taxon>Bivalvulida</taxon>
        <taxon>Platysporina</taxon>
        <taxon>Myxobolidae</taxon>
        <taxon>Thelohanellus</taxon>
    </lineage>
</organism>
<dbReference type="Gene3D" id="1.25.40.10">
    <property type="entry name" value="Tetratricopeptide repeat domain"/>
    <property type="match status" value="1"/>
</dbReference>